<evidence type="ECO:0000313" key="2">
    <source>
        <dbReference type="Proteomes" id="UP001141327"/>
    </source>
</evidence>
<dbReference type="Proteomes" id="UP001141327">
    <property type="component" value="Unassembled WGS sequence"/>
</dbReference>
<accession>A0ABQ8U320</accession>
<sequence length="66" mass="6774">MELRRLPVDDLPIDLARTLRSLLLAFGPASGAVSNSNEPAVGPSVAVGPVTGGPAPVALRRYPLAL</sequence>
<comment type="caution">
    <text evidence="1">The sequence shown here is derived from an EMBL/GenBank/DDBJ whole genome shotgun (WGS) entry which is preliminary data.</text>
</comment>
<dbReference type="EMBL" id="JAPMOS010000417">
    <property type="protein sequence ID" value="KAJ4452676.1"/>
    <property type="molecule type" value="Genomic_DNA"/>
</dbReference>
<proteinExistence type="predicted"/>
<organism evidence="1 2">
    <name type="scientific">Paratrimastix pyriformis</name>
    <dbReference type="NCBI Taxonomy" id="342808"/>
    <lineage>
        <taxon>Eukaryota</taxon>
        <taxon>Metamonada</taxon>
        <taxon>Preaxostyla</taxon>
        <taxon>Paratrimastigidae</taxon>
        <taxon>Paratrimastix</taxon>
    </lineage>
</organism>
<reference evidence="1" key="1">
    <citation type="journal article" date="2022" name="bioRxiv">
        <title>Genomics of Preaxostyla Flagellates Illuminates Evolutionary Transitions and the Path Towards Mitochondrial Loss.</title>
        <authorList>
            <person name="Novak L.V.F."/>
            <person name="Treitli S.C."/>
            <person name="Pyrih J."/>
            <person name="Halakuc P."/>
            <person name="Pipaliya S.V."/>
            <person name="Vacek V."/>
            <person name="Brzon O."/>
            <person name="Soukal P."/>
            <person name="Eme L."/>
            <person name="Dacks J.B."/>
            <person name="Karnkowska A."/>
            <person name="Elias M."/>
            <person name="Hampl V."/>
        </authorList>
    </citation>
    <scope>NUCLEOTIDE SEQUENCE</scope>
    <source>
        <strain evidence="1">RCP-MX</strain>
    </source>
</reference>
<keyword evidence="2" id="KW-1185">Reference proteome</keyword>
<name>A0ABQ8U320_9EUKA</name>
<evidence type="ECO:0000313" key="1">
    <source>
        <dbReference type="EMBL" id="KAJ4452676.1"/>
    </source>
</evidence>
<gene>
    <name evidence="1" type="ORF">PAPYR_13092</name>
</gene>
<protein>
    <submittedName>
        <fullName evidence="1">Uncharacterized protein</fullName>
    </submittedName>
</protein>